<accession>A0A9Q1KK49</accession>
<protein>
    <submittedName>
        <fullName evidence="2">Uncharacterized protein</fullName>
    </submittedName>
</protein>
<keyword evidence="3" id="KW-1185">Reference proteome</keyword>
<feature type="compositionally biased region" description="Acidic residues" evidence="1">
    <location>
        <begin position="134"/>
        <end position="144"/>
    </location>
</feature>
<name>A0A9Q1KK49_9CARY</name>
<evidence type="ECO:0000256" key="1">
    <source>
        <dbReference type="SAM" id="MobiDB-lite"/>
    </source>
</evidence>
<comment type="caution">
    <text evidence="2">The sequence shown here is derived from an EMBL/GenBank/DDBJ whole genome shotgun (WGS) entry which is preliminary data.</text>
</comment>
<gene>
    <name evidence="2" type="ORF">Cgig2_022560</name>
</gene>
<reference evidence="2" key="1">
    <citation type="submission" date="2022-04" db="EMBL/GenBank/DDBJ databases">
        <title>Carnegiea gigantea Genome sequencing and assembly v2.</title>
        <authorList>
            <person name="Copetti D."/>
            <person name="Sanderson M.J."/>
            <person name="Burquez A."/>
            <person name="Wojciechowski M.F."/>
        </authorList>
    </citation>
    <scope>NUCLEOTIDE SEQUENCE</scope>
    <source>
        <strain evidence="2">SGP5-SGP5p</strain>
        <tissue evidence="2">Aerial part</tissue>
    </source>
</reference>
<dbReference type="EMBL" id="JAKOGI010000081">
    <property type="protein sequence ID" value="KAJ8445040.1"/>
    <property type="molecule type" value="Genomic_DNA"/>
</dbReference>
<organism evidence="2 3">
    <name type="scientific">Carnegiea gigantea</name>
    <dbReference type="NCBI Taxonomy" id="171969"/>
    <lineage>
        <taxon>Eukaryota</taxon>
        <taxon>Viridiplantae</taxon>
        <taxon>Streptophyta</taxon>
        <taxon>Embryophyta</taxon>
        <taxon>Tracheophyta</taxon>
        <taxon>Spermatophyta</taxon>
        <taxon>Magnoliopsida</taxon>
        <taxon>eudicotyledons</taxon>
        <taxon>Gunneridae</taxon>
        <taxon>Pentapetalae</taxon>
        <taxon>Caryophyllales</taxon>
        <taxon>Cactineae</taxon>
        <taxon>Cactaceae</taxon>
        <taxon>Cactoideae</taxon>
        <taxon>Echinocereeae</taxon>
        <taxon>Carnegiea</taxon>
    </lineage>
</organism>
<dbReference type="AlphaFoldDB" id="A0A9Q1KK49"/>
<feature type="region of interest" description="Disordered" evidence="1">
    <location>
        <begin position="124"/>
        <end position="150"/>
    </location>
</feature>
<sequence>MAFPRSLDTKTMGVYVNRHFAWDRHGVAFPSLPLSKDFQALCLSFELAVAEEASEYYELPELPQVIFYAMLLNEAERLGVVQRQSPQSLELPLIVLRWSTFKSWVWLYGDRIFEAQFRPKVRSGESSRTSQWEDGSEVEPEDDSPNSSFINTMPSSHIGYSSIHLSRGSGIKYRESDQYTYFPC</sequence>
<evidence type="ECO:0000313" key="2">
    <source>
        <dbReference type="EMBL" id="KAJ8445040.1"/>
    </source>
</evidence>
<feature type="compositionally biased region" description="Polar residues" evidence="1">
    <location>
        <begin position="124"/>
        <end position="133"/>
    </location>
</feature>
<evidence type="ECO:0000313" key="3">
    <source>
        <dbReference type="Proteomes" id="UP001153076"/>
    </source>
</evidence>
<dbReference type="Proteomes" id="UP001153076">
    <property type="component" value="Unassembled WGS sequence"/>
</dbReference>
<proteinExistence type="predicted"/>